<evidence type="ECO:0000259" key="9">
    <source>
        <dbReference type="PROSITE" id="PS50110"/>
    </source>
</evidence>
<evidence type="ECO:0000256" key="5">
    <source>
        <dbReference type="ARBA" id="ARBA00048267"/>
    </source>
</evidence>
<gene>
    <name evidence="11" type="primary">cheB_4</name>
    <name evidence="6" type="synonym">cheB</name>
    <name evidence="11" type="ORF">DSM104443_02417</name>
</gene>
<keyword evidence="12" id="KW-1185">Reference proteome</keyword>
<dbReference type="InterPro" id="IPR035909">
    <property type="entry name" value="CheB_C"/>
</dbReference>
<dbReference type="AlphaFoldDB" id="A0A6M4GWF6"/>
<dbReference type="GO" id="GO:0006935">
    <property type="term" value="P:chemotaxis"/>
    <property type="evidence" value="ECO:0007669"/>
    <property type="project" value="UniProtKB-UniRule"/>
</dbReference>
<dbReference type="InterPro" id="IPR000673">
    <property type="entry name" value="Sig_transdc_resp-reg_Me-estase"/>
</dbReference>
<dbReference type="InterPro" id="IPR008248">
    <property type="entry name" value="CheB-like"/>
</dbReference>
<keyword evidence="3 6" id="KW-0597">Phosphoprotein</keyword>
<evidence type="ECO:0000259" key="10">
    <source>
        <dbReference type="PROSITE" id="PS50122"/>
    </source>
</evidence>
<evidence type="ECO:0000256" key="3">
    <source>
        <dbReference type="ARBA" id="ARBA00022553"/>
    </source>
</evidence>
<keyword evidence="2 6" id="KW-0145">Chemotaxis</keyword>
<dbReference type="RefSeq" id="WP_212756642.1">
    <property type="nucleotide sequence ID" value="NZ_CP053069.1"/>
</dbReference>
<feature type="modified residue" description="4-aspartylphosphate" evidence="6 8">
    <location>
        <position position="55"/>
    </location>
</feature>
<dbReference type="CDD" id="cd16432">
    <property type="entry name" value="CheB_Rec"/>
    <property type="match status" value="1"/>
</dbReference>
<dbReference type="PANTHER" id="PTHR42872">
    <property type="entry name" value="PROTEIN-GLUTAMATE METHYLESTERASE/PROTEIN-GLUTAMINE GLUTAMINASE"/>
    <property type="match status" value="1"/>
</dbReference>
<keyword evidence="1 6" id="KW-0963">Cytoplasm</keyword>
<accession>A0A6M4GWF6</accession>
<reference evidence="11 12" key="1">
    <citation type="submission" date="2020-04" db="EMBL/GenBank/DDBJ databases">
        <title>Usitatibacter rugosus gen. nov., sp. nov. and Usitatibacter palustris sp. nov., novel members of Usitatibacteraceae fam. nov. within the order Nitrosomonadales isolated from soil.</title>
        <authorList>
            <person name="Huber K.J."/>
            <person name="Neumann-Schaal M."/>
            <person name="Geppert A."/>
            <person name="Luckner M."/>
            <person name="Wanner G."/>
            <person name="Overmann J."/>
        </authorList>
    </citation>
    <scope>NUCLEOTIDE SEQUENCE [LARGE SCALE GENOMIC DNA]</scope>
    <source>
        <strain evidence="11 12">0125_3</strain>
    </source>
</reference>
<dbReference type="Proteomes" id="UP000501534">
    <property type="component" value="Chromosome"/>
</dbReference>
<comment type="caution">
    <text evidence="6 7">Lacks conserved residue(s) required for the propagation of feature annotation.</text>
</comment>
<dbReference type="KEGG" id="uru:DSM104443_02417"/>
<name>A0A6M4GWF6_9PROT</name>
<evidence type="ECO:0000256" key="2">
    <source>
        <dbReference type="ARBA" id="ARBA00022500"/>
    </source>
</evidence>
<comment type="subcellular location">
    <subcellularLocation>
        <location evidence="6">Cytoplasm</location>
    </subcellularLocation>
</comment>
<comment type="similarity">
    <text evidence="6">Belongs to the CheB family.</text>
</comment>
<comment type="function">
    <text evidence="6">Involved in chemotaxis. Part of a chemotaxis signal transduction system that modulates chemotaxis in response to various stimuli. Catalyzes the demethylation of specific methylglutamate residues introduced into the chemoreceptors (methyl-accepting chemotaxis proteins or MCP) by CheR. Also mediates the irreversible deamidation of specific glutamine residues to glutamic acid.</text>
</comment>
<dbReference type="SUPFAM" id="SSF52172">
    <property type="entry name" value="CheY-like"/>
    <property type="match status" value="1"/>
</dbReference>
<dbReference type="PROSITE" id="PS50122">
    <property type="entry name" value="CHEB"/>
    <property type="match status" value="1"/>
</dbReference>
<feature type="domain" description="Response regulatory" evidence="9">
    <location>
        <begin position="4"/>
        <end position="121"/>
    </location>
</feature>
<dbReference type="SMART" id="SM00448">
    <property type="entry name" value="REC"/>
    <property type="match status" value="1"/>
</dbReference>
<dbReference type="PANTHER" id="PTHR42872:SF6">
    <property type="entry name" value="PROTEIN-GLUTAMATE METHYLESTERASE_PROTEIN-GLUTAMINE GLUTAMINASE"/>
    <property type="match status" value="1"/>
</dbReference>
<dbReference type="GO" id="GO:0005737">
    <property type="term" value="C:cytoplasm"/>
    <property type="evidence" value="ECO:0007669"/>
    <property type="project" value="UniProtKB-SubCell"/>
</dbReference>
<comment type="PTM">
    <text evidence="6">Phosphorylated by CheA. Phosphorylation of the N-terminal regulatory domain activates the methylesterase activity.</text>
</comment>
<protein>
    <recommendedName>
        <fullName evidence="6">Protein-glutamate methylesterase/protein-glutamine glutaminase</fullName>
        <ecNumber evidence="6">3.1.1.61</ecNumber>
        <ecNumber evidence="6">3.5.1.44</ecNumber>
    </recommendedName>
</protein>
<dbReference type="CDD" id="cd17541">
    <property type="entry name" value="REC_CheB-like"/>
    <property type="match status" value="1"/>
</dbReference>
<dbReference type="InterPro" id="IPR001789">
    <property type="entry name" value="Sig_transdc_resp-reg_receiver"/>
</dbReference>
<keyword evidence="4 6" id="KW-0378">Hydrolase</keyword>
<dbReference type="EMBL" id="CP053069">
    <property type="protein sequence ID" value="QJR11342.1"/>
    <property type="molecule type" value="Genomic_DNA"/>
</dbReference>
<evidence type="ECO:0000313" key="11">
    <source>
        <dbReference type="EMBL" id="QJR11342.1"/>
    </source>
</evidence>
<dbReference type="SUPFAM" id="SSF52738">
    <property type="entry name" value="Methylesterase CheB, C-terminal domain"/>
    <property type="match status" value="1"/>
</dbReference>
<dbReference type="Gene3D" id="3.40.50.180">
    <property type="entry name" value="Methylesterase CheB, C-terminal domain"/>
    <property type="match status" value="1"/>
</dbReference>
<evidence type="ECO:0000256" key="8">
    <source>
        <dbReference type="PROSITE-ProRule" id="PRU00169"/>
    </source>
</evidence>
<evidence type="ECO:0000313" key="12">
    <source>
        <dbReference type="Proteomes" id="UP000501534"/>
    </source>
</evidence>
<evidence type="ECO:0000256" key="1">
    <source>
        <dbReference type="ARBA" id="ARBA00022490"/>
    </source>
</evidence>
<dbReference type="PIRSF" id="PIRSF000876">
    <property type="entry name" value="RR_chemtxs_CheB"/>
    <property type="match status" value="1"/>
</dbReference>
<dbReference type="InterPro" id="IPR011006">
    <property type="entry name" value="CheY-like_superfamily"/>
</dbReference>
<feature type="active site" evidence="6">
    <location>
        <position position="288"/>
    </location>
</feature>
<dbReference type="GO" id="GO:0000156">
    <property type="term" value="F:phosphorelay response regulator activity"/>
    <property type="evidence" value="ECO:0007669"/>
    <property type="project" value="InterPro"/>
</dbReference>
<organism evidence="11 12">
    <name type="scientific">Usitatibacter rugosus</name>
    <dbReference type="NCBI Taxonomy" id="2732067"/>
    <lineage>
        <taxon>Bacteria</taxon>
        <taxon>Pseudomonadati</taxon>
        <taxon>Pseudomonadota</taxon>
        <taxon>Betaproteobacteria</taxon>
        <taxon>Nitrosomonadales</taxon>
        <taxon>Usitatibacteraceae</taxon>
        <taxon>Usitatibacter</taxon>
    </lineage>
</organism>
<evidence type="ECO:0000256" key="7">
    <source>
        <dbReference type="PROSITE-ProRule" id="PRU00050"/>
    </source>
</evidence>
<feature type="domain" description="CheB-type methylesterase" evidence="10">
    <location>
        <begin position="156"/>
        <end position="346"/>
    </location>
</feature>
<dbReference type="GO" id="GO:0050568">
    <property type="term" value="F:protein-glutamine glutaminase activity"/>
    <property type="evidence" value="ECO:0007669"/>
    <property type="project" value="UniProtKB-UniRule"/>
</dbReference>
<dbReference type="HAMAP" id="MF_00099">
    <property type="entry name" value="CheB_chemtxs"/>
    <property type="match status" value="1"/>
</dbReference>
<dbReference type="PROSITE" id="PS50110">
    <property type="entry name" value="RESPONSE_REGULATORY"/>
    <property type="match status" value="1"/>
</dbReference>
<dbReference type="EC" id="3.5.1.44" evidence="6"/>
<dbReference type="Gene3D" id="3.40.50.2300">
    <property type="match status" value="1"/>
</dbReference>
<evidence type="ECO:0000256" key="4">
    <source>
        <dbReference type="ARBA" id="ARBA00022801"/>
    </source>
</evidence>
<dbReference type="Pfam" id="PF00072">
    <property type="entry name" value="Response_reg"/>
    <property type="match status" value="1"/>
</dbReference>
<sequence length="348" mass="36793">MKIKVLVVDDSAVIRSILSAIIDEQPDMMVVGAAPDPLVAKDLIAKVNPDVLTLDIEMPHMNGLAFLKRLMAVRPMPVVMLSSFTQQGSDVAFQALQLGAVDFVGKPTLGAPVDDKYSKSIIEAIRGAHEARHNLQANSTNKNDARAVLPNLGKRAMTLQQVVVIGAATGGAEAVREILTQMPDDAPPVVLALQLPPGISRHFVKRLQGECKMTIREAADGEPLLPGNVYVAPSGSTVTVERYESRGYGSRVVDVNLDGHPVDALFHSAAIAAGSNGCGVILTGMGNDGAAGLREMHLADGHTIAQDEATSLVYGMPRAALEAEAVAVEAPLDKIAQHILSWASWAEV</sequence>
<comment type="catalytic activity">
    <reaction evidence="6">
        <text>L-glutaminyl-[protein] + H2O = L-glutamyl-[protein] + NH4(+)</text>
        <dbReference type="Rhea" id="RHEA:16441"/>
        <dbReference type="Rhea" id="RHEA-COMP:10207"/>
        <dbReference type="Rhea" id="RHEA-COMP:10208"/>
        <dbReference type="ChEBI" id="CHEBI:15377"/>
        <dbReference type="ChEBI" id="CHEBI:28938"/>
        <dbReference type="ChEBI" id="CHEBI:29973"/>
        <dbReference type="ChEBI" id="CHEBI:30011"/>
        <dbReference type="EC" id="3.5.1.44"/>
    </reaction>
</comment>
<evidence type="ECO:0000256" key="6">
    <source>
        <dbReference type="HAMAP-Rule" id="MF_00099"/>
    </source>
</evidence>
<proteinExistence type="inferred from homology"/>
<dbReference type="GO" id="GO:0008984">
    <property type="term" value="F:protein-glutamate methylesterase activity"/>
    <property type="evidence" value="ECO:0007669"/>
    <property type="project" value="UniProtKB-UniRule"/>
</dbReference>
<dbReference type="EC" id="3.1.1.61" evidence="6"/>
<comment type="domain">
    <text evidence="6">Contains a C-terminal catalytic domain, and an N-terminal region which modulates catalytic activity.</text>
</comment>
<dbReference type="Pfam" id="PF01339">
    <property type="entry name" value="CheB_methylest"/>
    <property type="match status" value="1"/>
</dbReference>
<comment type="catalytic activity">
    <reaction evidence="5 6">
        <text>[protein]-L-glutamate 5-O-methyl ester + H2O = L-glutamyl-[protein] + methanol + H(+)</text>
        <dbReference type="Rhea" id="RHEA:23236"/>
        <dbReference type="Rhea" id="RHEA-COMP:10208"/>
        <dbReference type="Rhea" id="RHEA-COMP:10311"/>
        <dbReference type="ChEBI" id="CHEBI:15377"/>
        <dbReference type="ChEBI" id="CHEBI:15378"/>
        <dbReference type="ChEBI" id="CHEBI:17790"/>
        <dbReference type="ChEBI" id="CHEBI:29973"/>
        <dbReference type="ChEBI" id="CHEBI:82795"/>
        <dbReference type="EC" id="3.1.1.61"/>
    </reaction>
</comment>
<dbReference type="NCBIfam" id="NF001965">
    <property type="entry name" value="PRK00742.1"/>
    <property type="match status" value="1"/>
</dbReference>